<reference evidence="2 3" key="1">
    <citation type="submission" date="2016-03" db="EMBL/GenBank/DDBJ databases">
        <authorList>
            <person name="Heylen K."/>
            <person name="De Vos P."/>
            <person name="Vekeman B."/>
        </authorList>
    </citation>
    <scope>NUCLEOTIDE SEQUENCE [LARGE SCALE GENOMIC DNA]</scope>
    <source>
        <strain evidence="2 3">R-49807</strain>
    </source>
</reference>
<dbReference type="SUPFAM" id="SSF52833">
    <property type="entry name" value="Thioredoxin-like"/>
    <property type="match status" value="1"/>
</dbReference>
<dbReference type="GO" id="GO:0016491">
    <property type="term" value="F:oxidoreductase activity"/>
    <property type="evidence" value="ECO:0007669"/>
    <property type="project" value="InterPro"/>
</dbReference>
<dbReference type="CDD" id="cd02966">
    <property type="entry name" value="TlpA_like_family"/>
    <property type="match status" value="1"/>
</dbReference>
<organism evidence="2 3">
    <name type="scientific">Methylomonas koyamae</name>
    <dbReference type="NCBI Taxonomy" id="702114"/>
    <lineage>
        <taxon>Bacteria</taxon>
        <taxon>Pseudomonadati</taxon>
        <taxon>Pseudomonadota</taxon>
        <taxon>Gammaproteobacteria</taxon>
        <taxon>Methylococcales</taxon>
        <taxon>Methylococcaceae</taxon>
        <taxon>Methylomonas</taxon>
    </lineage>
</organism>
<dbReference type="EMBL" id="LUUL01000034">
    <property type="protein sequence ID" value="OAI29524.1"/>
    <property type="molecule type" value="Genomic_DNA"/>
</dbReference>
<dbReference type="PANTHER" id="PTHR42852">
    <property type="entry name" value="THIOL:DISULFIDE INTERCHANGE PROTEIN DSBE"/>
    <property type="match status" value="1"/>
</dbReference>
<dbReference type="InterPro" id="IPR050553">
    <property type="entry name" value="Thioredoxin_ResA/DsbE_sf"/>
</dbReference>
<dbReference type="AlphaFoldDB" id="A0AA91I752"/>
<comment type="caution">
    <text evidence="2">The sequence shown here is derived from an EMBL/GenBank/DDBJ whole genome shotgun (WGS) entry which is preliminary data.</text>
</comment>
<name>A0AA91I752_9GAMM</name>
<dbReference type="GO" id="GO:0016209">
    <property type="term" value="F:antioxidant activity"/>
    <property type="evidence" value="ECO:0007669"/>
    <property type="project" value="InterPro"/>
</dbReference>
<dbReference type="PROSITE" id="PS51352">
    <property type="entry name" value="THIOREDOXIN_2"/>
    <property type="match status" value="1"/>
</dbReference>
<dbReference type="RefSeq" id="WP_064024685.1">
    <property type="nucleotide sequence ID" value="NZ_LUUL01000034.1"/>
</dbReference>
<accession>A0AA91I752</accession>
<dbReference type="InterPro" id="IPR036249">
    <property type="entry name" value="Thioredoxin-like_sf"/>
</dbReference>
<dbReference type="Proteomes" id="UP000077734">
    <property type="component" value="Unassembled WGS sequence"/>
</dbReference>
<keyword evidence="3" id="KW-1185">Reference proteome</keyword>
<dbReference type="InterPro" id="IPR000866">
    <property type="entry name" value="AhpC/TSA"/>
</dbReference>
<feature type="domain" description="Thioredoxin" evidence="1">
    <location>
        <begin position="24"/>
        <end position="162"/>
    </location>
</feature>
<dbReference type="PANTHER" id="PTHR42852:SF13">
    <property type="entry name" value="PROTEIN DIPZ"/>
    <property type="match status" value="1"/>
</dbReference>
<gene>
    <name evidence="2" type="ORF">A1356_04105</name>
</gene>
<dbReference type="InterPro" id="IPR013766">
    <property type="entry name" value="Thioredoxin_domain"/>
</dbReference>
<dbReference type="Gene3D" id="3.40.30.10">
    <property type="entry name" value="Glutaredoxin"/>
    <property type="match status" value="1"/>
</dbReference>
<dbReference type="Pfam" id="PF00578">
    <property type="entry name" value="AhpC-TSA"/>
    <property type="match status" value="1"/>
</dbReference>
<evidence type="ECO:0000259" key="1">
    <source>
        <dbReference type="PROSITE" id="PS51352"/>
    </source>
</evidence>
<evidence type="ECO:0000313" key="3">
    <source>
        <dbReference type="Proteomes" id="UP000077734"/>
    </source>
</evidence>
<proteinExistence type="predicted"/>
<evidence type="ECO:0000313" key="2">
    <source>
        <dbReference type="EMBL" id="OAI29524.1"/>
    </source>
</evidence>
<sequence length="162" mass="18076">MQVKPALGVIFALCMLAIVFWQQTQFEIKAPDSTFITITGEQIELHELRGQPVLVTFWASDCRVCIEEIPDLIALHEQFAGKGLQIIAVTMPYDIPSRVKQLSEMHSLPYAVALDIDGTHAKAYGNVSLTPSSFLLSREGRVVSRVVGRFDFADWRAQIDAL</sequence>
<protein>
    <submittedName>
        <fullName evidence="2">Thioredoxin</fullName>
    </submittedName>
</protein>